<name>A0A6N9Z1U7_9BIFI</name>
<feature type="compositionally biased region" description="Polar residues" evidence="1">
    <location>
        <begin position="1"/>
        <end position="12"/>
    </location>
</feature>
<gene>
    <name evidence="2" type="ORF">GFD25_01020</name>
</gene>
<dbReference type="Proteomes" id="UP000469194">
    <property type="component" value="Unassembled WGS sequence"/>
</dbReference>
<evidence type="ECO:0000313" key="2">
    <source>
        <dbReference type="EMBL" id="NEG88607.1"/>
    </source>
</evidence>
<evidence type="ECO:0000313" key="3">
    <source>
        <dbReference type="Proteomes" id="UP000469194"/>
    </source>
</evidence>
<proteinExistence type="predicted"/>
<comment type="caution">
    <text evidence="2">The sequence shown here is derived from an EMBL/GenBank/DDBJ whole genome shotgun (WGS) entry which is preliminary data.</text>
</comment>
<keyword evidence="3" id="KW-1185">Reference proteome</keyword>
<dbReference type="RefSeq" id="WP_163229080.1">
    <property type="nucleotide sequence ID" value="NZ_WHZW01000002.1"/>
</dbReference>
<reference evidence="2 3" key="1">
    <citation type="submission" date="2019-10" db="EMBL/GenBank/DDBJ databases">
        <title>Bifidobacterium from non-human primates.</title>
        <authorList>
            <person name="Modesto M."/>
        </authorList>
    </citation>
    <scope>NUCLEOTIDE SEQUENCE [LARGE SCALE GENOMIC DNA]</scope>
    <source>
        <strain evidence="2 3">TRE17</strain>
    </source>
</reference>
<organism evidence="2 3">
    <name type="scientific">Bifidobacterium aerophilum</name>
    <dbReference type="NCBI Taxonomy" id="1798155"/>
    <lineage>
        <taxon>Bacteria</taxon>
        <taxon>Bacillati</taxon>
        <taxon>Actinomycetota</taxon>
        <taxon>Actinomycetes</taxon>
        <taxon>Bifidobacteriales</taxon>
        <taxon>Bifidobacteriaceae</taxon>
        <taxon>Bifidobacterium</taxon>
    </lineage>
</organism>
<protein>
    <submittedName>
        <fullName evidence="2">Uncharacterized protein</fullName>
    </submittedName>
</protein>
<evidence type="ECO:0000256" key="1">
    <source>
        <dbReference type="SAM" id="MobiDB-lite"/>
    </source>
</evidence>
<dbReference type="AlphaFoldDB" id="A0A6N9Z1U7"/>
<dbReference type="EMBL" id="WHZW01000002">
    <property type="protein sequence ID" value="NEG88607.1"/>
    <property type="molecule type" value="Genomic_DNA"/>
</dbReference>
<feature type="region of interest" description="Disordered" evidence="1">
    <location>
        <begin position="1"/>
        <end position="20"/>
    </location>
</feature>
<accession>A0A6N9Z1U7</accession>
<sequence>MDDNDNATTGDETTPAGDRIAQLEAKIAEYEAEEARRAAEQQYAEWVRQVSEQNDIPAEILRGDTLEELQAHAAALAPIIHPRPKVPAVHGVDRQPEGNPFIKNNNILRDLRYLNY</sequence>